<sequence length="130" mass="14238">MPPEDSSLVVHLRSCAASCLHGAGSSLPAVGRLPLRRVRRWLLAYLQQDGRAHLTELSDALAHLAPETACDWRESVLRRACRALQSEGRAVYRAVFEVSQLAQRLEEAILTAADAGLNEEVSSSYSFSGY</sequence>
<comment type="caution">
    <text evidence="1">The sequence shown here is derived from an EMBL/GenBank/DDBJ whole genome shotgun (WGS) entry which is preliminary data.</text>
</comment>
<accession>A0A1Q9D7Q2</accession>
<dbReference type="Proteomes" id="UP000186817">
    <property type="component" value="Unassembled WGS sequence"/>
</dbReference>
<evidence type="ECO:0000313" key="2">
    <source>
        <dbReference type="Proteomes" id="UP000186817"/>
    </source>
</evidence>
<keyword evidence="2" id="KW-1185">Reference proteome</keyword>
<dbReference type="EMBL" id="LSRX01000676">
    <property type="protein sequence ID" value="OLP91190.1"/>
    <property type="molecule type" value="Genomic_DNA"/>
</dbReference>
<name>A0A1Q9D7Q2_SYMMI</name>
<reference evidence="1 2" key="1">
    <citation type="submission" date="2016-02" db="EMBL/GenBank/DDBJ databases">
        <title>Genome analysis of coral dinoflagellate symbionts highlights evolutionary adaptations to a symbiotic lifestyle.</title>
        <authorList>
            <person name="Aranda M."/>
            <person name="Li Y."/>
            <person name="Liew Y.J."/>
            <person name="Baumgarten S."/>
            <person name="Simakov O."/>
            <person name="Wilson M."/>
            <person name="Piel J."/>
            <person name="Ashoor H."/>
            <person name="Bougouffa S."/>
            <person name="Bajic V.B."/>
            <person name="Ryu T."/>
            <person name="Ravasi T."/>
            <person name="Bayer T."/>
            <person name="Micklem G."/>
            <person name="Kim H."/>
            <person name="Bhak J."/>
            <person name="Lajeunesse T.C."/>
            <person name="Voolstra C.R."/>
        </authorList>
    </citation>
    <scope>NUCLEOTIDE SEQUENCE [LARGE SCALE GENOMIC DNA]</scope>
    <source>
        <strain evidence="1 2">CCMP2467</strain>
    </source>
</reference>
<proteinExistence type="predicted"/>
<dbReference type="AlphaFoldDB" id="A0A1Q9D7Q2"/>
<gene>
    <name evidence="1" type="ORF">AK812_SmicGene27132</name>
</gene>
<dbReference type="OrthoDB" id="430169at2759"/>
<organism evidence="1 2">
    <name type="scientific">Symbiodinium microadriaticum</name>
    <name type="common">Dinoflagellate</name>
    <name type="synonym">Zooxanthella microadriatica</name>
    <dbReference type="NCBI Taxonomy" id="2951"/>
    <lineage>
        <taxon>Eukaryota</taxon>
        <taxon>Sar</taxon>
        <taxon>Alveolata</taxon>
        <taxon>Dinophyceae</taxon>
        <taxon>Suessiales</taxon>
        <taxon>Symbiodiniaceae</taxon>
        <taxon>Symbiodinium</taxon>
    </lineage>
</organism>
<protein>
    <submittedName>
        <fullName evidence="1">Uncharacterized protein</fullName>
    </submittedName>
</protein>
<evidence type="ECO:0000313" key="1">
    <source>
        <dbReference type="EMBL" id="OLP91190.1"/>
    </source>
</evidence>